<evidence type="ECO:0000256" key="2">
    <source>
        <dbReference type="ARBA" id="ARBA00022737"/>
    </source>
</evidence>
<keyword evidence="3 5" id="KW-1015">Disulfide bond</keyword>
<dbReference type="EMBL" id="GGMS01005105">
    <property type="protein sequence ID" value="MBY74308.1"/>
    <property type="molecule type" value="Transcribed_RNA"/>
</dbReference>
<dbReference type="PROSITE" id="PS50923">
    <property type="entry name" value="SUSHI"/>
    <property type="match status" value="6"/>
</dbReference>
<keyword evidence="1 5" id="KW-0768">Sushi</keyword>
<feature type="disulfide bond" evidence="5">
    <location>
        <begin position="416"/>
        <end position="443"/>
    </location>
</feature>
<name>A0A2S2Q995_9HEMI</name>
<feature type="domain" description="Sushi" evidence="6">
    <location>
        <begin position="388"/>
        <end position="445"/>
    </location>
</feature>
<dbReference type="InterPro" id="IPR036179">
    <property type="entry name" value="Ig-like_dom_sf"/>
</dbReference>
<dbReference type="OrthoDB" id="5804959at2759"/>
<dbReference type="Pfam" id="PF00084">
    <property type="entry name" value="Sushi"/>
    <property type="match status" value="5"/>
</dbReference>
<proteinExistence type="predicted"/>
<feature type="domain" description="Sushi" evidence="6">
    <location>
        <begin position="207"/>
        <end position="274"/>
    </location>
</feature>
<dbReference type="SMART" id="SM00032">
    <property type="entry name" value="CCP"/>
    <property type="match status" value="6"/>
</dbReference>
<feature type="domain" description="Sushi" evidence="6">
    <location>
        <begin position="129"/>
        <end position="195"/>
    </location>
</feature>
<dbReference type="PANTHER" id="PTHR19325">
    <property type="entry name" value="COMPLEMENT COMPONENT-RELATED SUSHI DOMAIN-CONTAINING"/>
    <property type="match status" value="1"/>
</dbReference>
<evidence type="ECO:0000313" key="7">
    <source>
        <dbReference type="EMBL" id="MBY74308.1"/>
    </source>
</evidence>
<gene>
    <name evidence="7" type="primary">hig_2</name>
    <name evidence="7" type="ORF">g.83799</name>
</gene>
<keyword evidence="4" id="KW-0325">Glycoprotein</keyword>
<sequence length="574" mass="63161">MDGEVVTITCYPGFNLKGFSRMECIKGDWDVGTAVPECTPAPCELPAITHGQYLLGYRAGLTIANGSFVTFQCDPEFIKTTLVSIECVLGRLVPKVPSCKRDGGLFITGGDILKKSELGTIDLLSGLRGSCGPPETVHGSMVFRNGELLKEAEKSFPDGTEVTFNCIGNIVDEKVTWRIRCEDGNWIGRSLNCTKPIETTNSSVDNTTCMFRNSEPNVVTFISDTMITNELTEFNAGTVLVSRCSDIGKYAMEGSNRRVCSNGEWTGQRPVCFGLNQENDYALEKPPTILFRHQLGPIAQSNEGRLIVYPGTILHMECLWIKRFGTPKWNVSHSFRKYPEGWTTDPGRDPDLEYRLSIYHASRDDSGVFSCITPTRHTHSVEIIVKAVHCPSIPSKRNLIIGSQNTKLNSRVKFSCAKGNNLIGVSEIVCLPSGNWSDPIPSCAVIECEKIDNLTDPNLRIAVLSRQVGGEIMFSCMQGFGLDGPTHSTCLPTGEWEQPFPTCAGVQACPYPGTVIRGRMSTVKFYYAIGDVITFTCDESLKIKGAPVLRCLKHGKWSNSIPTCVSRNDTQRIS</sequence>
<evidence type="ECO:0000256" key="3">
    <source>
        <dbReference type="ARBA" id="ARBA00023157"/>
    </source>
</evidence>
<dbReference type="InterPro" id="IPR000436">
    <property type="entry name" value="Sushi_SCR_CCP_dom"/>
</dbReference>
<feature type="domain" description="Sushi" evidence="6">
    <location>
        <begin position="507"/>
        <end position="566"/>
    </location>
</feature>
<comment type="caution">
    <text evidence="5">Lacks conserved residue(s) required for the propagation of feature annotation.</text>
</comment>
<accession>A0A2S2Q995</accession>
<dbReference type="AlphaFoldDB" id="A0A2S2Q995"/>
<dbReference type="InterPro" id="IPR035976">
    <property type="entry name" value="Sushi/SCR/CCP_sf"/>
</dbReference>
<dbReference type="SUPFAM" id="SSF48726">
    <property type="entry name" value="Immunoglobulin"/>
    <property type="match status" value="1"/>
</dbReference>
<evidence type="ECO:0000259" key="6">
    <source>
        <dbReference type="PROSITE" id="PS50923"/>
    </source>
</evidence>
<feature type="disulfide bond" evidence="5">
    <location>
        <begin position="166"/>
        <end position="193"/>
    </location>
</feature>
<evidence type="ECO:0000256" key="5">
    <source>
        <dbReference type="PROSITE-ProRule" id="PRU00302"/>
    </source>
</evidence>
<evidence type="ECO:0000256" key="1">
    <source>
        <dbReference type="ARBA" id="ARBA00022659"/>
    </source>
</evidence>
<feature type="domain" description="Sushi" evidence="6">
    <location>
        <begin position="1"/>
        <end position="40"/>
    </location>
</feature>
<dbReference type="InterPro" id="IPR050350">
    <property type="entry name" value="Compl-Cell_Adhes-Reg"/>
</dbReference>
<feature type="disulfide bond" evidence="5">
    <location>
        <begin position="476"/>
        <end position="503"/>
    </location>
</feature>
<dbReference type="SUPFAM" id="SSF57535">
    <property type="entry name" value="Complement control module/SCR domain"/>
    <property type="match status" value="6"/>
</dbReference>
<dbReference type="PANTHER" id="PTHR19325:SF575">
    <property type="entry name" value="LOCOMOTION-RELATED PROTEIN HIKARU GENKI"/>
    <property type="match status" value="1"/>
</dbReference>
<evidence type="ECO:0000256" key="4">
    <source>
        <dbReference type="ARBA" id="ARBA00023180"/>
    </source>
</evidence>
<dbReference type="CDD" id="cd00033">
    <property type="entry name" value="CCP"/>
    <property type="match status" value="4"/>
</dbReference>
<feature type="disulfide bond" evidence="5">
    <location>
        <begin position="537"/>
        <end position="564"/>
    </location>
</feature>
<dbReference type="Gene3D" id="2.10.70.10">
    <property type="entry name" value="Complement Module, domain 1"/>
    <property type="match status" value="6"/>
</dbReference>
<feature type="domain" description="Sushi" evidence="6">
    <location>
        <begin position="446"/>
        <end position="505"/>
    </location>
</feature>
<protein>
    <submittedName>
        <fullName evidence="7">Locomotion-related protein Hikaru genki</fullName>
    </submittedName>
</protein>
<reference evidence="7" key="1">
    <citation type="submission" date="2018-04" db="EMBL/GenBank/DDBJ databases">
        <title>Transcriptome assembly of Sipha flava.</title>
        <authorList>
            <person name="Scully E.D."/>
            <person name="Geib S.M."/>
            <person name="Palmer N.A."/>
            <person name="Koch K."/>
            <person name="Bradshaw J."/>
            <person name="Heng-Moss T."/>
            <person name="Sarath G."/>
        </authorList>
    </citation>
    <scope>NUCLEOTIDE SEQUENCE</scope>
</reference>
<keyword evidence="2" id="KW-0677">Repeat</keyword>
<organism evidence="7">
    <name type="scientific">Sipha flava</name>
    <name type="common">yellow sugarcane aphid</name>
    <dbReference type="NCBI Taxonomy" id="143950"/>
    <lineage>
        <taxon>Eukaryota</taxon>
        <taxon>Metazoa</taxon>
        <taxon>Ecdysozoa</taxon>
        <taxon>Arthropoda</taxon>
        <taxon>Hexapoda</taxon>
        <taxon>Insecta</taxon>
        <taxon>Pterygota</taxon>
        <taxon>Neoptera</taxon>
        <taxon>Paraneoptera</taxon>
        <taxon>Hemiptera</taxon>
        <taxon>Sternorrhyncha</taxon>
        <taxon>Aphidomorpha</taxon>
        <taxon>Aphidoidea</taxon>
        <taxon>Aphididae</taxon>
        <taxon>Sipha</taxon>
    </lineage>
</organism>